<organism evidence="5 6">
    <name type="scientific">Oceanispirochaeta crateris</name>
    <dbReference type="NCBI Taxonomy" id="2518645"/>
    <lineage>
        <taxon>Bacteria</taxon>
        <taxon>Pseudomonadati</taxon>
        <taxon>Spirochaetota</taxon>
        <taxon>Spirochaetia</taxon>
        <taxon>Spirochaetales</taxon>
        <taxon>Spirochaetaceae</taxon>
        <taxon>Oceanispirochaeta</taxon>
    </lineage>
</organism>
<dbReference type="OrthoDB" id="9793905at2"/>
<gene>
    <name evidence="5" type="ORF">EXM22_12225</name>
</gene>
<evidence type="ECO:0000256" key="3">
    <source>
        <dbReference type="PIRSR" id="PIRSR036893-52"/>
    </source>
</evidence>
<dbReference type="SUPFAM" id="SSF50814">
    <property type="entry name" value="Lipocalins"/>
    <property type="match status" value="1"/>
</dbReference>
<evidence type="ECO:0000256" key="2">
    <source>
        <dbReference type="PIRNR" id="PIRNR036893"/>
    </source>
</evidence>
<comment type="similarity">
    <text evidence="1 2">Belongs to the calycin superfamily. Lipocalin family.</text>
</comment>
<sequence>MIYIETKRSDHMKIFLASVMTLIILASCATTRKEPFQETEEYVDIERFTGDWYVIALLPTAFEKDATNGIENYSLTEEGNIRVQYTFRKDSPQGKEKIMTQKGWIYNKESNADWRVRPLWPLKLPYYILEIDEDYQYTVIGTNNFKYLWIMSRNPKMDEQLIQQISSRMTDRGYDMSEIQYMEQSWGSNQ</sequence>
<dbReference type="CDD" id="cd19438">
    <property type="entry name" value="lipocalin_Blc-like"/>
    <property type="match status" value="1"/>
</dbReference>
<dbReference type="PROSITE" id="PS51257">
    <property type="entry name" value="PROKAR_LIPOPROTEIN"/>
    <property type="match status" value="1"/>
</dbReference>
<dbReference type="Proteomes" id="UP000324209">
    <property type="component" value="Chromosome"/>
</dbReference>
<dbReference type="InterPro" id="IPR022271">
    <property type="entry name" value="Lipocalin_ApoD"/>
</dbReference>
<name>A0A5C1QMH9_9SPIO</name>
<evidence type="ECO:0000313" key="5">
    <source>
        <dbReference type="EMBL" id="QEN08717.1"/>
    </source>
</evidence>
<dbReference type="PRINTS" id="PR01171">
    <property type="entry name" value="BCTLIPOCALIN"/>
</dbReference>
<dbReference type="InterPro" id="IPR002446">
    <property type="entry name" value="Lipocalin_bac"/>
</dbReference>
<dbReference type="PROSITE" id="PS00213">
    <property type="entry name" value="LIPOCALIN"/>
    <property type="match status" value="1"/>
</dbReference>
<dbReference type="InterPro" id="IPR047202">
    <property type="entry name" value="Lipocalin_Blc-like_dom"/>
</dbReference>
<reference evidence="5 6" key="1">
    <citation type="submission" date="2019-02" db="EMBL/GenBank/DDBJ databases">
        <title>Complete Genome Sequence and Methylome Analysis of free living Spirochaetas.</title>
        <authorList>
            <person name="Fomenkov A."/>
            <person name="Dubinina G."/>
            <person name="Leshcheva N."/>
            <person name="Mikheeva N."/>
            <person name="Grabovich M."/>
            <person name="Vincze T."/>
            <person name="Roberts R.J."/>
        </authorList>
    </citation>
    <scope>NUCLEOTIDE SEQUENCE [LARGE SCALE GENOMIC DNA]</scope>
    <source>
        <strain evidence="5 6">K2</strain>
    </source>
</reference>
<proteinExistence type="inferred from homology"/>
<evidence type="ECO:0000259" key="4">
    <source>
        <dbReference type="Pfam" id="PF08212"/>
    </source>
</evidence>
<evidence type="ECO:0000313" key="6">
    <source>
        <dbReference type="Proteomes" id="UP000324209"/>
    </source>
</evidence>
<protein>
    <recommendedName>
        <fullName evidence="4">Lipocalin/cytosolic fatty-acid binding domain-containing protein</fullName>
    </recommendedName>
</protein>
<dbReference type="PIRSF" id="PIRSF036893">
    <property type="entry name" value="Lipocalin_ApoD"/>
    <property type="match status" value="1"/>
</dbReference>
<dbReference type="GO" id="GO:0006950">
    <property type="term" value="P:response to stress"/>
    <property type="evidence" value="ECO:0007669"/>
    <property type="project" value="UniProtKB-ARBA"/>
</dbReference>
<dbReference type="KEGG" id="ock:EXM22_12225"/>
<dbReference type="AlphaFoldDB" id="A0A5C1QMH9"/>
<keyword evidence="3" id="KW-0564">Palmitate</keyword>
<feature type="domain" description="Lipocalin/cytosolic fatty-acid binding" evidence="4">
    <location>
        <begin position="43"/>
        <end position="184"/>
    </location>
</feature>
<feature type="lipid moiety-binding region" description="N-palmitoyl cysteine" evidence="3">
    <location>
        <position position="28"/>
    </location>
</feature>
<dbReference type="EMBL" id="CP036150">
    <property type="protein sequence ID" value="QEN08717.1"/>
    <property type="molecule type" value="Genomic_DNA"/>
</dbReference>
<dbReference type="PANTHER" id="PTHR10612:SF34">
    <property type="entry name" value="APOLIPOPROTEIN D"/>
    <property type="match status" value="1"/>
</dbReference>
<dbReference type="Pfam" id="PF08212">
    <property type="entry name" value="Lipocalin_2"/>
    <property type="match status" value="1"/>
</dbReference>
<dbReference type="InterPro" id="IPR000566">
    <property type="entry name" value="Lipocln_cytosolic_FA-bd_dom"/>
</dbReference>
<accession>A0A5C1QMH9</accession>
<dbReference type="InterPro" id="IPR022272">
    <property type="entry name" value="Lipocalin_CS"/>
</dbReference>
<dbReference type="PANTHER" id="PTHR10612">
    <property type="entry name" value="APOLIPOPROTEIN D"/>
    <property type="match status" value="1"/>
</dbReference>
<dbReference type="InterPro" id="IPR012674">
    <property type="entry name" value="Calycin"/>
</dbReference>
<dbReference type="Gene3D" id="2.40.128.20">
    <property type="match status" value="1"/>
</dbReference>
<keyword evidence="6" id="KW-1185">Reference proteome</keyword>
<evidence type="ECO:0000256" key="1">
    <source>
        <dbReference type="ARBA" id="ARBA00006889"/>
    </source>
</evidence>
<keyword evidence="3" id="KW-0449">Lipoprotein</keyword>
<feature type="lipid moiety-binding region" description="S-diacylglycerol cysteine" evidence="3">
    <location>
        <position position="28"/>
    </location>
</feature>